<dbReference type="EMBL" id="JAAXLS010000009">
    <property type="protein sequence ID" value="NKQ54428.1"/>
    <property type="molecule type" value="Genomic_DNA"/>
</dbReference>
<dbReference type="PANTHER" id="PTHR48228:SF2">
    <property type="entry name" value="E-CINNAMOYL-COA:R-PHENYLLACTATE COA TRANSFERASE LARGE SUBUNIT"/>
    <property type="match status" value="1"/>
</dbReference>
<gene>
    <name evidence="1" type="ORF">HFP15_16225</name>
</gene>
<dbReference type="GO" id="GO:0016740">
    <property type="term" value="F:transferase activity"/>
    <property type="evidence" value="ECO:0007669"/>
    <property type="project" value="UniProtKB-KW"/>
</dbReference>
<dbReference type="InterPro" id="IPR050509">
    <property type="entry name" value="CoA-transferase_III"/>
</dbReference>
<protein>
    <submittedName>
        <fullName evidence="1">CoA transferase</fullName>
    </submittedName>
</protein>
<name>A0ABX1J3S7_9PSEU</name>
<dbReference type="Proteomes" id="UP000715441">
    <property type="component" value="Unassembled WGS sequence"/>
</dbReference>
<dbReference type="Pfam" id="PF02515">
    <property type="entry name" value="CoA_transf_3"/>
    <property type="match status" value="1"/>
</dbReference>
<comment type="caution">
    <text evidence="1">The sequence shown here is derived from an EMBL/GenBank/DDBJ whole genome shotgun (WGS) entry which is preliminary data.</text>
</comment>
<accession>A0ABX1J3S7</accession>
<evidence type="ECO:0000313" key="2">
    <source>
        <dbReference type="Proteomes" id="UP000715441"/>
    </source>
</evidence>
<reference evidence="1 2" key="1">
    <citation type="submission" date="2020-04" db="EMBL/GenBank/DDBJ databases">
        <title>Novel species.</title>
        <authorList>
            <person name="Teo W.F.A."/>
            <person name="Lipun K."/>
            <person name="Srisuk N."/>
            <person name="Duangmal K."/>
        </authorList>
    </citation>
    <scope>NUCLEOTIDE SEQUENCE [LARGE SCALE GENOMIC DNA]</scope>
    <source>
        <strain evidence="1 2">K13G38</strain>
    </source>
</reference>
<dbReference type="Gene3D" id="3.30.1540.10">
    <property type="entry name" value="formyl-coa transferase, domain 3"/>
    <property type="match status" value="1"/>
</dbReference>
<dbReference type="RefSeq" id="WP_168516312.1">
    <property type="nucleotide sequence ID" value="NZ_JAAXLS010000009.1"/>
</dbReference>
<dbReference type="InterPro" id="IPR044855">
    <property type="entry name" value="CoA-Trfase_III_dom3_sf"/>
</dbReference>
<organism evidence="1 2">
    <name type="scientific">Amycolatopsis acididurans</name>
    <dbReference type="NCBI Taxonomy" id="2724524"/>
    <lineage>
        <taxon>Bacteria</taxon>
        <taxon>Bacillati</taxon>
        <taxon>Actinomycetota</taxon>
        <taxon>Actinomycetes</taxon>
        <taxon>Pseudonocardiales</taxon>
        <taxon>Pseudonocardiaceae</taxon>
        <taxon>Amycolatopsis</taxon>
    </lineage>
</organism>
<evidence type="ECO:0000313" key="1">
    <source>
        <dbReference type="EMBL" id="NKQ54428.1"/>
    </source>
</evidence>
<dbReference type="SUPFAM" id="SSF89796">
    <property type="entry name" value="CoA-transferase family III (CaiB/BaiF)"/>
    <property type="match status" value="1"/>
</dbReference>
<dbReference type="Gene3D" id="3.40.50.10540">
    <property type="entry name" value="Crotonobetainyl-coa:carnitine coa-transferase, domain 1"/>
    <property type="match status" value="1"/>
</dbReference>
<dbReference type="InterPro" id="IPR003673">
    <property type="entry name" value="CoA-Trfase_fam_III"/>
</dbReference>
<dbReference type="PANTHER" id="PTHR48228">
    <property type="entry name" value="SUCCINYL-COA--D-CITRAMALATE COA-TRANSFERASE"/>
    <property type="match status" value="1"/>
</dbReference>
<keyword evidence="1" id="KW-0808">Transferase</keyword>
<keyword evidence="2" id="KW-1185">Reference proteome</keyword>
<dbReference type="InterPro" id="IPR023606">
    <property type="entry name" value="CoA-Trfase_III_dom_1_sf"/>
</dbReference>
<sequence>MEPGPLSGVRVVEVATHVFVPMSGAVLAEWGAEVVKIEHPGTGDPYRGLVTAGLHKTHHGVDVQFQAANRGKRSVGLDLKRPQGRSLLGRLLVTADVFLTNLRPAGRQRLSVDVADVRADNPALVYVLGSAFGPDGPDAGRGGYDAGAYWARSGMQQLHHGGDGGWPSPPRTAFGDVVGGLTMAGAVSAALYRRATTGVPSVIDSSLLAAGMWQVQMDLVNASIDKASPSWPPPDRYQAWNPLMLPYRTADDRFIVLQMLAPDRHWPDLCALLGKPEMAWDSRFADIDARRRNARACIEWLDEVFAGRDFAQWRRALAGFPGEWAPSLRPHEVGEDEQVRANAYLAEADLGGGRAVPMVPVPARFDGIRATPARAPEHGEHTESVLLGLGLTWEELAALKQCGAIL</sequence>
<proteinExistence type="predicted"/>